<name>A0A4P9Y1V9_9FUNG</name>
<comment type="catalytic activity">
    <reaction evidence="6">
        <text>Hydrolysis of proteins in presence of ATP.</text>
        <dbReference type="EC" id="3.4.21.53"/>
    </reaction>
</comment>
<dbReference type="InterPro" id="IPR003959">
    <property type="entry name" value="ATPase_AAA_core"/>
</dbReference>
<dbReference type="Gene3D" id="1.10.8.60">
    <property type="match status" value="1"/>
</dbReference>
<dbReference type="AlphaFoldDB" id="A0A4P9Y1V9"/>
<keyword evidence="5" id="KW-0067">ATP-binding</keyword>
<dbReference type="Proteomes" id="UP000267251">
    <property type="component" value="Unassembled WGS sequence"/>
</dbReference>
<sequence>LARRIKEANFPVNVRKEAEKELTRFTRLSPVSMERGMLQSYLDWLLQVPWLKESTGGEAYLNAMELSTARSQLDGDHCGLEGVKERIIQYLAVLKLRSRATQDRDPKDPKAPPMQAPILCLIGPPGVGKTSLGRSVAKALQRPFSRVSLGGVRDEAEIRGHRRTYVSSLPGTIVREICRCQAKDPIMLLDEIDKVGTESHRGDPASALLEVLDPEQNGTFTDHYLGLPLDLSKVLFIATANREETIPEALKDRMEVIHLPGYTLVEKVNIGLTHLLPKQLALHGLAAERVFHPHQQSQVMEALVGGWTREAGVRELERCIAALCRSVAVAEVEGSSSVKDPKGISVSDLEEILGPKRFDEEVRARESSPGLVTGLAYHHSGTGGIMFIECVRMPGEGKLLLTGQLGDVMEESAKIALSWVKSQPPAFLGLSDHSSLLGKRHQRDYDIHIHCPAGAIKKDGPSAGLALVMALVSMMRGGPGVDVGTAMTGEVTLRGEVLPVGGIREKLLGARRAGVWRVLIPRKNEPDVKEAGSEVQENLTIVYVSHVHEALEILFND</sequence>
<dbReference type="OrthoDB" id="2411602at2759"/>
<dbReference type="SMART" id="SM00382">
    <property type="entry name" value="AAA"/>
    <property type="match status" value="1"/>
</dbReference>
<dbReference type="InterPro" id="IPR004815">
    <property type="entry name" value="Lon_bac/euk-typ"/>
</dbReference>
<dbReference type="GO" id="GO:0030163">
    <property type="term" value="P:protein catabolic process"/>
    <property type="evidence" value="ECO:0007669"/>
    <property type="project" value="InterPro"/>
</dbReference>
<dbReference type="GO" id="GO:0004252">
    <property type="term" value="F:serine-type endopeptidase activity"/>
    <property type="evidence" value="ECO:0007669"/>
    <property type="project" value="UniProtKB-UniRule"/>
</dbReference>
<evidence type="ECO:0000256" key="4">
    <source>
        <dbReference type="ARBA" id="ARBA00022825"/>
    </source>
</evidence>
<feature type="active site" evidence="8">
    <location>
        <position position="462"/>
    </location>
</feature>
<evidence type="ECO:0000256" key="1">
    <source>
        <dbReference type="ARBA" id="ARBA00022670"/>
    </source>
</evidence>
<protein>
    <recommendedName>
        <fullName evidence="7">endopeptidase La</fullName>
        <ecNumber evidence="7">3.4.21.53</ecNumber>
    </recommendedName>
</protein>
<dbReference type="PRINTS" id="PR00830">
    <property type="entry name" value="ENDOLAPTASE"/>
</dbReference>
<dbReference type="GO" id="GO:0016887">
    <property type="term" value="F:ATP hydrolysis activity"/>
    <property type="evidence" value="ECO:0007669"/>
    <property type="project" value="InterPro"/>
</dbReference>
<dbReference type="EC" id="3.4.21.53" evidence="7"/>
<evidence type="ECO:0000256" key="7">
    <source>
        <dbReference type="ARBA" id="ARBA00066743"/>
    </source>
</evidence>
<evidence type="ECO:0000259" key="9">
    <source>
        <dbReference type="PROSITE" id="PS51786"/>
    </source>
</evidence>
<dbReference type="NCBIfam" id="TIGR00763">
    <property type="entry name" value="lon"/>
    <property type="match status" value="1"/>
</dbReference>
<keyword evidence="1 8" id="KW-0645">Protease</keyword>
<feature type="non-terminal residue" evidence="10">
    <location>
        <position position="557"/>
    </location>
</feature>
<evidence type="ECO:0000256" key="2">
    <source>
        <dbReference type="ARBA" id="ARBA00022741"/>
    </source>
</evidence>
<dbReference type="GO" id="GO:0004176">
    <property type="term" value="F:ATP-dependent peptidase activity"/>
    <property type="evidence" value="ECO:0007669"/>
    <property type="project" value="UniProtKB-UniRule"/>
</dbReference>
<dbReference type="SUPFAM" id="SSF54211">
    <property type="entry name" value="Ribosomal protein S5 domain 2-like"/>
    <property type="match status" value="1"/>
</dbReference>
<reference evidence="11" key="1">
    <citation type="journal article" date="2018" name="Nat. Microbiol.">
        <title>Leveraging single-cell genomics to expand the fungal tree of life.</title>
        <authorList>
            <person name="Ahrendt S.R."/>
            <person name="Quandt C.A."/>
            <person name="Ciobanu D."/>
            <person name="Clum A."/>
            <person name="Salamov A."/>
            <person name="Andreopoulos B."/>
            <person name="Cheng J.F."/>
            <person name="Woyke T."/>
            <person name="Pelin A."/>
            <person name="Henrissat B."/>
            <person name="Reynolds N.K."/>
            <person name="Benny G.L."/>
            <person name="Smith M.E."/>
            <person name="James T.Y."/>
            <person name="Grigoriev I.V."/>
        </authorList>
    </citation>
    <scope>NUCLEOTIDE SEQUENCE [LARGE SCALE GENOMIC DNA]</scope>
</reference>
<gene>
    <name evidence="10" type="ORF">BJ684DRAFT_1970</name>
</gene>
<dbReference type="SUPFAM" id="SSF52540">
    <property type="entry name" value="P-loop containing nucleoside triphosphate hydrolases"/>
    <property type="match status" value="1"/>
</dbReference>
<dbReference type="InterPro" id="IPR020568">
    <property type="entry name" value="Ribosomal_Su5_D2-typ_SF"/>
</dbReference>
<evidence type="ECO:0000256" key="8">
    <source>
        <dbReference type="PROSITE-ProRule" id="PRU01122"/>
    </source>
</evidence>
<dbReference type="Pfam" id="PF22667">
    <property type="entry name" value="Lon_lid"/>
    <property type="match status" value="1"/>
</dbReference>
<comment type="similarity">
    <text evidence="8">Belongs to the peptidase S16 family.</text>
</comment>
<evidence type="ECO:0000256" key="6">
    <source>
        <dbReference type="ARBA" id="ARBA00050665"/>
    </source>
</evidence>
<keyword evidence="11" id="KW-1185">Reference proteome</keyword>
<keyword evidence="3 8" id="KW-0378">Hydrolase</keyword>
<dbReference type="PROSITE" id="PS51786">
    <property type="entry name" value="LON_PROTEOLYTIC"/>
    <property type="match status" value="1"/>
</dbReference>
<feature type="domain" description="Lon proteolytic" evidence="9">
    <location>
        <begin position="366"/>
        <end position="557"/>
    </location>
</feature>
<evidence type="ECO:0000313" key="11">
    <source>
        <dbReference type="Proteomes" id="UP000267251"/>
    </source>
</evidence>
<evidence type="ECO:0000313" key="10">
    <source>
        <dbReference type="EMBL" id="RKP12797.1"/>
    </source>
</evidence>
<dbReference type="Gene3D" id="1.20.5.5270">
    <property type="match status" value="1"/>
</dbReference>
<dbReference type="PANTHER" id="PTHR10046">
    <property type="entry name" value="ATP DEPENDENT LON PROTEASE FAMILY MEMBER"/>
    <property type="match status" value="1"/>
</dbReference>
<dbReference type="GO" id="GO:0006508">
    <property type="term" value="P:proteolysis"/>
    <property type="evidence" value="ECO:0007669"/>
    <property type="project" value="UniProtKB-KW"/>
</dbReference>
<keyword evidence="4 8" id="KW-0720">Serine protease</keyword>
<dbReference type="InterPro" id="IPR027417">
    <property type="entry name" value="P-loop_NTPase"/>
</dbReference>
<dbReference type="Pfam" id="PF00004">
    <property type="entry name" value="AAA"/>
    <property type="match status" value="1"/>
</dbReference>
<dbReference type="PROSITE" id="PS01046">
    <property type="entry name" value="LON_SER"/>
    <property type="match status" value="1"/>
</dbReference>
<evidence type="ECO:0000256" key="5">
    <source>
        <dbReference type="ARBA" id="ARBA00022840"/>
    </source>
</evidence>
<dbReference type="InterPro" id="IPR003593">
    <property type="entry name" value="AAA+_ATPase"/>
</dbReference>
<keyword evidence="2" id="KW-0547">Nucleotide-binding</keyword>
<dbReference type="CDD" id="cd19500">
    <property type="entry name" value="RecA-like_Lon"/>
    <property type="match status" value="1"/>
</dbReference>
<dbReference type="Gene3D" id="3.30.230.10">
    <property type="match status" value="1"/>
</dbReference>
<dbReference type="InterPro" id="IPR054594">
    <property type="entry name" value="Lon_lid"/>
</dbReference>
<dbReference type="Gene3D" id="3.40.50.300">
    <property type="entry name" value="P-loop containing nucleotide triphosphate hydrolases"/>
    <property type="match status" value="1"/>
</dbReference>
<feature type="active site" evidence="8">
    <location>
        <position position="506"/>
    </location>
</feature>
<feature type="non-terminal residue" evidence="10">
    <location>
        <position position="1"/>
    </location>
</feature>
<dbReference type="GO" id="GO:0005524">
    <property type="term" value="F:ATP binding"/>
    <property type="evidence" value="ECO:0007669"/>
    <property type="project" value="UniProtKB-KW"/>
</dbReference>
<accession>A0A4P9Y1V9</accession>
<dbReference type="InterPro" id="IPR014721">
    <property type="entry name" value="Ribsml_uS5_D2-typ_fold_subgr"/>
</dbReference>
<organism evidence="10 11">
    <name type="scientific">Piptocephalis cylindrospora</name>
    <dbReference type="NCBI Taxonomy" id="1907219"/>
    <lineage>
        <taxon>Eukaryota</taxon>
        <taxon>Fungi</taxon>
        <taxon>Fungi incertae sedis</taxon>
        <taxon>Zoopagomycota</taxon>
        <taxon>Zoopagomycotina</taxon>
        <taxon>Zoopagomycetes</taxon>
        <taxon>Zoopagales</taxon>
        <taxon>Piptocephalidaceae</taxon>
        <taxon>Piptocephalis</taxon>
    </lineage>
</organism>
<dbReference type="Pfam" id="PF05362">
    <property type="entry name" value="Lon_C"/>
    <property type="match status" value="1"/>
</dbReference>
<proteinExistence type="inferred from homology"/>
<dbReference type="InterPro" id="IPR008269">
    <property type="entry name" value="Lon_proteolytic"/>
</dbReference>
<dbReference type="InterPro" id="IPR008268">
    <property type="entry name" value="Peptidase_S16_AS"/>
</dbReference>
<dbReference type="InterPro" id="IPR027065">
    <property type="entry name" value="Lon_Prtase"/>
</dbReference>
<evidence type="ECO:0000256" key="3">
    <source>
        <dbReference type="ARBA" id="ARBA00022801"/>
    </source>
</evidence>
<dbReference type="EMBL" id="KZ988202">
    <property type="protein sequence ID" value="RKP12797.1"/>
    <property type="molecule type" value="Genomic_DNA"/>
</dbReference>
<dbReference type="FunFam" id="3.40.50.300:FF:000021">
    <property type="entry name" value="Lon protease homolog"/>
    <property type="match status" value="1"/>
</dbReference>